<organism evidence="2 3">
    <name type="scientific">Carboxydothermus pertinax</name>
    <dbReference type="NCBI Taxonomy" id="870242"/>
    <lineage>
        <taxon>Bacteria</taxon>
        <taxon>Bacillati</taxon>
        <taxon>Bacillota</taxon>
        <taxon>Clostridia</taxon>
        <taxon>Thermoanaerobacterales</taxon>
        <taxon>Thermoanaerobacteraceae</taxon>
        <taxon>Carboxydothermus</taxon>
    </lineage>
</organism>
<gene>
    <name evidence="2" type="ORF">cpu_05810</name>
</gene>
<comment type="caution">
    <text evidence="2">The sequence shown here is derived from an EMBL/GenBank/DDBJ whole genome shotgun (WGS) entry which is preliminary data.</text>
</comment>
<dbReference type="Pfam" id="PF21686">
    <property type="entry name" value="LigD_Prim-Pol"/>
    <property type="match status" value="1"/>
</dbReference>
<dbReference type="PANTHER" id="PTHR42705:SF3">
    <property type="entry name" value="ATP-DEPENDENT DNA LIGASE"/>
    <property type="match status" value="1"/>
</dbReference>
<evidence type="ECO:0000313" key="2">
    <source>
        <dbReference type="EMBL" id="GAV22071.1"/>
    </source>
</evidence>
<evidence type="ECO:0000259" key="1">
    <source>
        <dbReference type="Pfam" id="PF21686"/>
    </source>
</evidence>
<dbReference type="STRING" id="870242.cpu_05810"/>
<dbReference type="AlphaFoldDB" id="A0A1L8CT29"/>
<proteinExistence type="predicted"/>
<keyword evidence="3" id="KW-1185">Reference proteome</keyword>
<dbReference type="CDD" id="cd04865">
    <property type="entry name" value="LigD_Pol_like_2"/>
    <property type="match status" value="1"/>
</dbReference>
<dbReference type="Proteomes" id="UP000187485">
    <property type="component" value="Unassembled WGS sequence"/>
</dbReference>
<evidence type="ECO:0000313" key="3">
    <source>
        <dbReference type="Proteomes" id="UP000187485"/>
    </source>
</evidence>
<reference evidence="3" key="1">
    <citation type="submission" date="2016-12" db="EMBL/GenBank/DDBJ databases">
        <title>Draft Genome Sequences od Carboxydothermus pertinax and islandicus, Hydrogenogenic Carboxydotrophic Bacteria.</title>
        <authorList>
            <person name="Fukuyama Y."/>
            <person name="Ohmae K."/>
            <person name="Yoneda Y."/>
            <person name="Yoshida T."/>
            <person name="Sako Y."/>
        </authorList>
    </citation>
    <scope>NUCLEOTIDE SEQUENCE [LARGE SCALE GENOMIC DNA]</scope>
    <source>
        <strain evidence="3">Ug1</strain>
    </source>
</reference>
<name>A0A1L8CT29_9THEO</name>
<dbReference type="InterPro" id="IPR014145">
    <property type="entry name" value="LigD_pol_dom"/>
</dbReference>
<protein>
    <submittedName>
        <fullName evidence="2">DNA polymerase</fullName>
    </submittedName>
</protein>
<dbReference type="PANTHER" id="PTHR42705">
    <property type="entry name" value="BIFUNCTIONAL NON-HOMOLOGOUS END JOINING PROTEIN LIGD"/>
    <property type="match status" value="1"/>
</dbReference>
<dbReference type="Gene3D" id="3.90.920.10">
    <property type="entry name" value="DNA primase, PRIM domain"/>
    <property type="match status" value="1"/>
</dbReference>
<dbReference type="OrthoDB" id="9802472at2"/>
<dbReference type="EMBL" id="BDJK01000009">
    <property type="protein sequence ID" value="GAV22071.1"/>
    <property type="molecule type" value="Genomic_DNA"/>
</dbReference>
<feature type="domain" description="DNA ligase D polymerase" evidence="1">
    <location>
        <begin position="22"/>
        <end position="276"/>
    </location>
</feature>
<dbReference type="RefSeq" id="WP_075858512.1">
    <property type="nucleotide sequence ID" value="NZ_BDJK01000009.1"/>
</dbReference>
<sequence length="293" mass="34227">MDLSKIISNPDKLFYPADLIFKKDVIAYYYLMADHILPYISNRPFVMNRFPDGIAGKSFYQKEIPAYAPNFLNKVAIWHEKEKKWVNYPSVANKEALLWLVNQGVIELHCWLSEVPRIENPDILVFDLDPEPPLSFQDCLPVALLFREVLLKLGLEAWPKTSGKEGLHLFVPIEPKYGFKDTTRAAFNLCRLIFKAYPEKVTLERVIKKRTGKVYLDYLQNTRGRTMVFPYSLRPLPKAPVSTPLLWEEVAKGEISPAEFNIKTIWKRVKKYGDLWSNLHRRRYDIKPLLELI</sequence>
<dbReference type="NCBIfam" id="TIGR02778">
    <property type="entry name" value="ligD_pol"/>
    <property type="match status" value="1"/>
</dbReference>
<accession>A0A1L8CT29</accession>
<dbReference type="InterPro" id="IPR052171">
    <property type="entry name" value="NHEJ_LigD"/>
</dbReference>